<dbReference type="Proteomes" id="UP000044602">
    <property type="component" value="Unassembled WGS sequence"/>
</dbReference>
<feature type="transmembrane region" description="Helical" evidence="6">
    <location>
        <begin position="80"/>
        <end position="101"/>
    </location>
</feature>
<dbReference type="GO" id="GO:0032977">
    <property type="term" value="F:membrane insertase activity"/>
    <property type="evidence" value="ECO:0007669"/>
    <property type="project" value="InterPro"/>
</dbReference>
<dbReference type="GO" id="GO:0005743">
    <property type="term" value="C:mitochondrial inner membrane"/>
    <property type="evidence" value="ECO:0007669"/>
    <property type="project" value="TreeGrafter"/>
</dbReference>
<accession>A0A0G4KCZ4</accession>
<evidence type="ECO:0000256" key="3">
    <source>
        <dbReference type="ARBA" id="ARBA00022692"/>
    </source>
</evidence>
<dbReference type="GO" id="GO:0033617">
    <property type="term" value="P:mitochondrial respiratory chain complex IV assembly"/>
    <property type="evidence" value="ECO:0007669"/>
    <property type="project" value="TreeGrafter"/>
</dbReference>
<dbReference type="EMBL" id="CVQH01000001">
    <property type="protein sequence ID" value="CRJ80590.1"/>
    <property type="molecule type" value="Genomic_DNA"/>
</dbReference>
<proteinExistence type="inferred from homology"/>
<evidence type="ECO:0008006" key="11">
    <source>
        <dbReference type="Google" id="ProtNLM"/>
    </source>
</evidence>
<name>A0A0G4KCZ4_VERLO</name>
<evidence type="ECO:0000256" key="2">
    <source>
        <dbReference type="ARBA" id="ARBA00009877"/>
    </source>
</evidence>
<sequence length="375" mass="41246">MLPTRGAFRLLTWSTGSSSALSITRQPCLSPSRPKTRHELLVSSFLTRHETRQLSFGTAVNSSVQLAQDALISLHSTIGLPWWLAIPAFALGFTLTLRLPLQIYSRKIILGQRKLLPFTSSWRARHLNVHKGPYVAIQQGKTLRRIYRERGVQSWKIWVTLFSIPPWLLVPEAIRRLSGASGGILSLITGNYKNGHPELATAPAQQAVIAAPGESDNFTAEPVLGSLGDVPSTGVLESLQTAATQIEPSMTTGGILWFPDLSAPDPYGLLPMAMAGLLCYTWIPKTAAGRAAMFNLSNKQSSSLETSGWRWRLRRSAFVASLLLPMAAMNLPSGMFVYWVSSATFGHINAALVERYMPLDKYQAPARRKDVPRKA</sequence>
<feature type="transmembrane region" description="Helical" evidence="6">
    <location>
        <begin position="317"/>
        <end position="340"/>
    </location>
</feature>
<evidence type="ECO:0000313" key="9">
    <source>
        <dbReference type="Proteomes" id="UP000044602"/>
    </source>
</evidence>
<keyword evidence="4 6" id="KW-1133">Transmembrane helix</keyword>
<keyword evidence="3 6" id="KW-0812">Transmembrane</keyword>
<dbReference type="GO" id="GO:0032979">
    <property type="term" value="P:protein insertion into mitochondrial inner membrane from matrix"/>
    <property type="evidence" value="ECO:0007669"/>
    <property type="project" value="TreeGrafter"/>
</dbReference>
<evidence type="ECO:0000256" key="1">
    <source>
        <dbReference type="ARBA" id="ARBA00004141"/>
    </source>
</evidence>
<keyword evidence="5 6" id="KW-0472">Membrane</keyword>
<evidence type="ECO:0000313" key="8">
    <source>
        <dbReference type="EMBL" id="CRK44493.1"/>
    </source>
</evidence>
<organism evidence="7 9">
    <name type="scientific">Verticillium longisporum</name>
    <name type="common">Verticillium dahliae var. longisporum</name>
    <dbReference type="NCBI Taxonomy" id="100787"/>
    <lineage>
        <taxon>Eukaryota</taxon>
        <taxon>Fungi</taxon>
        <taxon>Dikarya</taxon>
        <taxon>Ascomycota</taxon>
        <taxon>Pezizomycotina</taxon>
        <taxon>Sordariomycetes</taxon>
        <taxon>Hypocreomycetidae</taxon>
        <taxon>Glomerellales</taxon>
        <taxon>Plectosphaerellaceae</taxon>
        <taxon>Verticillium</taxon>
    </lineage>
</organism>
<comment type="subcellular location">
    <subcellularLocation>
        <location evidence="1">Membrane</location>
        <topology evidence="1">Multi-pass membrane protein</topology>
    </subcellularLocation>
</comment>
<dbReference type="PANTHER" id="PTHR12428">
    <property type="entry name" value="OXA1"/>
    <property type="match status" value="1"/>
</dbReference>
<dbReference type="InterPro" id="IPR001708">
    <property type="entry name" value="YidC/ALB3/OXA1/COX18"/>
</dbReference>
<comment type="similarity">
    <text evidence="2">Belongs to the OXA1/ALB3/YidC family.</text>
</comment>
<dbReference type="Proteomes" id="UP000045706">
    <property type="component" value="Unassembled WGS sequence"/>
</dbReference>
<reference evidence="9 10" key="1">
    <citation type="submission" date="2015-05" db="EMBL/GenBank/DDBJ databases">
        <authorList>
            <person name="Fogelqvist Johan"/>
        </authorList>
    </citation>
    <scope>NUCLEOTIDE SEQUENCE [LARGE SCALE GENOMIC DNA]</scope>
    <source>
        <strain evidence="7">VL1</strain>
        <strain evidence="8">VL2</strain>
    </source>
</reference>
<evidence type="ECO:0000256" key="5">
    <source>
        <dbReference type="ARBA" id="ARBA00023136"/>
    </source>
</evidence>
<evidence type="ECO:0000256" key="4">
    <source>
        <dbReference type="ARBA" id="ARBA00022989"/>
    </source>
</evidence>
<evidence type="ECO:0000313" key="7">
    <source>
        <dbReference type="EMBL" id="CRJ80590.1"/>
    </source>
</evidence>
<gene>
    <name evidence="7" type="ORF">BN1708_000308</name>
    <name evidence="8" type="ORF">BN1723_006145</name>
</gene>
<dbReference type="STRING" id="100787.A0A0G4KCZ4"/>
<dbReference type="AlphaFoldDB" id="A0A0G4KCZ4"/>
<dbReference type="PANTHER" id="PTHR12428:SF65">
    <property type="entry name" value="CYTOCHROME C OXIDASE ASSEMBLY PROTEIN COX18, MITOCHONDRIAL"/>
    <property type="match status" value="1"/>
</dbReference>
<dbReference type="EMBL" id="CVQI01034051">
    <property type="protein sequence ID" value="CRK44493.1"/>
    <property type="molecule type" value="Genomic_DNA"/>
</dbReference>
<evidence type="ECO:0000256" key="6">
    <source>
        <dbReference type="SAM" id="Phobius"/>
    </source>
</evidence>
<keyword evidence="9" id="KW-1185">Reference proteome</keyword>
<evidence type="ECO:0000313" key="10">
    <source>
        <dbReference type="Proteomes" id="UP000045706"/>
    </source>
</evidence>
<protein>
    <recommendedName>
        <fullName evidence="11">Mitochondrial export translocase Oxa2</fullName>
    </recommendedName>
</protein>